<organism evidence="1">
    <name type="scientific">uncultured Caudovirales phage</name>
    <dbReference type="NCBI Taxonomy" id="2100421"/>
    <lineage>
        <taxon>Viruses</taxon>
        <taxon>Duplodnaviria</taxon>
        <taxon>Heunggongvirae</taxon>
        <taxon>Uroviricota</taxon>
        <taxon>Caudoviricetes</taxon>
        <taxon>Peduoviridae</taxon>
        <taxon>Maltschvirus</taxon>
        <taxon>Maltschvirus maltsch</taxon>
    </lineage>
</organism>
<name>A0A6J5KKD2_9CAUD</name>
<protein>
    <submittedName>
        <fullName evidence="1">Uncharacterized protein</fullName>
    </submittedName>
</protein>
<reference evidence="1" key="1">
    <citation type="submission" date="2020-04" db="EMBL/GenBank/DDBJ databases">
        <authorList>
            <person name="Chiriac C."/>
            <person name="Salcher M."/>
            <person name="Ghai R."/>
            <person name="Kavagutti S V."/>
        </authorList>
    </citation>
    <scope>NUCLEOTIDE SEQUENCE</scope>
</reference>
<gene>
    <name evidence="1" type="ORF">UFOVP25_45</name>
</gene>
<sequence length="231" mass="24582">MNPVLGTNMVLYYHDTVTNTDIPFACSTSCAFDVQVDQKEITSQTSAWYREYKPNIAAWQISCDGLVILDNYNYLYLLQMQQNRTTILIKFVIDNGTAGGLVIINGNVNLASLTLNGPYDALGTYSCKLQGTGAYSTTGTQITPGGIVIGGTTVFVLQWTASGNETSHTFTSAIGSTMIYGSRGGTTFAPLVYSGAPPSPNGCTWSVAAGTLSVPSDVPFVNGENVIILVE</sequence>
<accession>A0A6J5KKD2</accession>
<evidence type="ECO:0000313" key="1">
    <source>
        <dbReference type="EMBL" id="CAB4121925.1"/>
    </source>
</evidence>
<dbReference type="EMBL" id="LR796153">
    <property type="protein sequence ID" value="CAB4121925.1"/>
    <property type="molecule type" value="Genomic_DNA"/>
</dbReference>
<proteinExistence type="predicted"/>